<dbReference type="WBParaSite" id="nRc.2.0.1.t13340-RA">
    <property type="protein sequence ID" value="nRc.2.0.1.t13340-RA"/>
    <property type="gene ID" value="nRc.2.0.1.g13340"/>
</dbReference>
<name>A0A915IGV7_ROMCU</name>
<protein>
    <submittedName>
        <fullName evidence="2">Uncharacterized protein</fullName>
    </submittedName>
</protein>
<sequence length="86" mass="9488">MIIISCTWKLPTVPLPRVSCYSDPLYIDCAVTQANAKKINKTGVKSWVKANNLELNQIDGEKKITPAFTVKVQLIQLTVASVDSIL</sequence>
<evidence type="ECO:0000313" key="1">
    <source>
        <dbReference type="Proteomes" id="UP000887565"/>
    </source>
</evidence>
<organism evidence="1 2">
    <name type="scientific">Romanomermis culicivorax</name>
    <name type="common">Nematode worm</name>
    <dbReference type="NCBI Taxonomy" id="13658"/>
    <lineage>
        <taxon>Eukaryota</taxon>
        <taxon>Metazoa</taxon>
        <taxon>Ecdysozoa</taxon>
        <taxon>Nematoda</taxon>
        <taxon>Enoplea</taxon>
        <taxon>Dorylaimia</taxon>
        <taxon>Mermithida</taxon>
        <taxon>Mermithoidea</taxon>
        <taxon>Mermithidae</taxon>
        <taxon>Romanomermis</taxon>
    </lineage>
</organism>
<accession>A0A915IGV7</accession>
<evidence type="ECO:0000313" key="2">
    <source>
        <dbReference type="WBParaSite" id="nRc.2.0.1.t13340-RA"/>
    </source>
</evidence>
<dbReference type="AlphaFoldDB" id="A0A915IGV7"/>
<proteinExistence type="predicted"/>
<reference evidence="2" key="1">
    <citation type="submission" date="2022-11" db="UniProtKB">
        <authorList>
            <consortium name="WormBaseParasite"/>
        </authorList>
    </citation>
    <scope>IDENTIFICATION</scope>
</reference>
<dbReference type="Proteomes" id="UP000887565">
    <property type="component" value="Unplaced"/>
</dbReference>
<keyword evidence="1" id="KW-1185">Reference proteome</keyword>